<proteinExistence type="predicted"/>
<evidence type="ECO:0000259" key="1">
    <source>
        <dbReference type="Pfam" id="PF17338"/>
    </source>
</evidence>
<accession>A0A6J5LGE2</accession>
<dbReference type="InterPro" id="IPR020290">
    <property type="entry name" value="Gp88"/>
</dbReference>
<dbReference type="EMBL" id="LR796243">
    <property type="protein sequence ID" value="CAB4130729.1"/>
    <property type="molecule type" value="Genomic_DNA"/>
</dbReference>
<protein>
    <submittedName>
        <fullName evidence="2">Gene 88 protein</fullName>
    </submittedName>
</protein>
<name>A0A6J5LGE2_9CAUD</name>
<reference evidence="2" key="1">
    <citation type="submission" date="2020-04" db="EMBL/GenBank/DDBJ databases">
        <authorList>
            <person name="Chiriac C."/>
            <person name="Salcher M."/>
            <person name="Ghai R."/>
            <person name="Kavagutti S V."/>
        </authorList>
    </citation>
    <scope>NUCLEOTIDE SEQUENCE</scope>
</reference>
<feature type="domain" description="Gene product 88" evidence="1">
    <location>
        <begin position="26"/>
        <end position="201"/>
    </location>
</feature>
<sequence>MSTSSQTVKSALDYVGGLGSPSKMPCYSYGISASRCNTGGKLQKIEGSVCSDCYACKGMYQFRVVKDAHERRYEALFKPHWAANMAFLINRKKMTYFRWHDSGDLQGMQHLLNIVEVANATPSCQHWLPTKELSLVNRYRDTFGEFPRNLIVRVSAPLIDARPVKAQPFTSTVHLSRDPHGHVCPAPKQAGKCGDCRACWDEKVANVSYHHH</sequence>
<gene>
    <name evidence="2" type="ORF">UFOVP121_29</name>
    <name evidence="3" type="ORF">UFOVP277_34</name>
</gene>
<evidence type="ECO:0000313" key="3">
    <source>
        <dbReference type="EMBL" id="CAB4134925.1"/>
    </source>
</evidence>
<dbReference type="Pfam" id="PF17338">
    <property type="entry name" value="GP88"/>
    <property type="match status" value="1"/>
</dbReference>
<organism evidence="2">
    <name type="scientific">uncultured Caudovirales phage</name>
    <dbReference type="NCBI Taxonomy" id="2100421"/>
    <lineage>
        <taxon>Viruses</taxon>
        <taxon>Duplodnaviria</taxon>
        <taxon>Heunggongvirae</taxon>
        <taxon>Uroviricota</taxon>
        <taxon>Caudoviricetes</taxon>
        <taxon>Peduoviridae</taxon>
        <taxon>Maltschvirus</taxon>
        <taxon>Maltschvirus maltsch</taxon>
    </lineage>
</organism>
<evidence type="ECO:0000313" key="2">
    <source>
        <dbReference type="EMBL" id="CAB4130729.1"/>
    </source>
</evidence>
<dbReference type="EMBL" id="LR796293">
    <property type="protein sequence ID" value="CAB4134925.1"/>
    <property type="molecule type" value="Genomic_DNA"/>
</dbReference>